<proteinExistence type="predicted"/>
<dbReference type="PANTHER" id="PTHR35810:SF1">
    <property type="entry name" value="CYTOPLASMIC PROTEIN"/>
    <property type="match status" value="1"/>
</dbReference>
<evidence type="ECO:0008006" key="2">
    <source>
        <dbReference type="Google" id="ProtNLM"/>
    </source>
</evidence>
<name>A0A5Q4ZXF1_9GAMM</name>
<dbReference type="EMBL" id="LR721750">
    <property type="protein sequence ID" value="VVV04911.1"/>
    <property type="molecule type" value="Genomic_DNA"/>
</dbReference>
<evidence type="ECO:0000313" key="1">
    <source>
        <dbReference type="EMBL" id="VVV04911.1"/>
    </source>
</evidence>
<dbReference type="InterPro" id="IPR011204">
    <property type="entry name" value="Virulence_RhuM-like"/>
</dbReference>
<reference evidence="1" key="1">
    <citation type="submission" date="2019-09" db="EMBL/GenBank/DDBJ databases">
        <authorList>
            <person name="Hjerde E."/>
        </authorList>
    </citation>
    <scope>NUCLEOTIDE SEQUENCE</scope>
    <source>
        <strain evidence="1">06/09/160</strain>
    </source>
</reference>
<dbReference type="Pfam" id="PF13310">
    <property type="entry name" value="Virulence_RhuM"/>
    <property type="match status" value="1"/>
</dbReference>
<gene>
    <name evidence="1" type="ORF">AW0309160_02321</name>
</gene>
<sequence length="148" mass="16834">MHWAAHGHTAAEVVYDRINADKPNLGLTNFSGKESGKPPTRKDVVVGKNYLSESELDTLNRLVTSYLEFAELQARQGKLMKMVDWAKKLNDFLALSDFDILINAGKISTEQAKKKAQQEYNKYRHVIDMKPTQVDNDLADAIQRLENR</sequence>
<organism evidence="1">
    <name type="scientific">Aliivibrio wodanis</name>
    <dbReference type="NCBI Taxonomy" id="80852"/>
    <lineage>
        <taxon>Bacteria</taxon>
        <taxon>Pseudomonadati</taxon>
        <taxon>Pseudomonadota</taxon>
        <taxon>Gammaproteobacteria</taxon>
        <taxon>Vibrionales</taxon>
        <taxon>Vibrionaceae</taxon>
        <taxon>Aliivibrio</taxon>
    </lineage>
</organism>
<accession>A0A5Q4ZXF1</accession>
<dbReference type="PANTHER" id="PTHR35810">
    <property type="entry name" value="CYTOPLASMIC PROTEIN-RELATED"/>
    <property type="match status" value="1"/>
</dbReference>
<dbReference type="AlphaFoldDB" id="A0A5Q4ZXF1"/>
<protein>
    <recommendedName>
        <fullName evidence="2">Virulence protein RhuM family protein</fullName>
    </recommendedName>
</protein>